<evidence type="ECO:0000256" key="4">
    <source>
        <dbReference type="ARBA" id="ARBA00022989"/>
    </source>
</evidence>
<feature type="transmembrane region" description="Helical" evidence="6">
    <location>
        <begin position="231"/>
        <end position="252"/>
    </location>
</feature>
<evidence type="ECO:0000313" key="8">
    <source>
        <dbReference type="EMBL" id="MFF0545717.1"/>
    </source>
</evidence>
<feature type="transmembrane region" description="Helical" evidence="6">
    <location>
        <begin position="88"/>
        <end position="111"/>
    </location>
</feature>
<feature type="transmembrane region" description="Helical" evidence="6">
    <location>
        <begin position="273"/>
        <end position="297"/>
    </location>
</feature>
<feature type="transmembrane region" description="Helical" evidence="6">
    <location>
        <begin position="409"/>
        <end position="427"/>
    </location>
</feature>
<evidence type="ECO:0000256" key="1">
    <source>
        <dbReference type="ARBA" id="ARBA00004651"/>
    </source>
</evidence>
<feature type="domain" description="Major facilitator superfamily (MFS) profile" evidence="7">
    <location>
        <begin position="19"/>
        <end position="462"/>
    </location>
</feature>
<dbReference type="Proteomes" id="UP001601444">
    <property type="component" value="Unassembled WGS sequence"/>
</dbReference>
<dbReference type="PROSITE" id="PS50850">
    <property type="entry name" value="MFS"/>
    <property type="match status" value="1"/>
</dbReference>
<keyword evidence="5 6" id="KW-0472">Membrane</keyword>
<dbReference type="RefSeq" id="WP_387702136.1">
    <property type="nucleotide sequence ID" value="NZ_JBIAMX010000016.1"/>
</dbReference>
<comment type="subcellular location">
    <subcellularLocation>
        <location evidence="1">Cell membrane</location>
        <topology evidence="1">Multi-pass membrane protein</topology>
    </subcellularLocation>
</comment>
<accession>A0ABW6PTU5</accession>
<gene>
    <name evidence="8" type="ORF">ACFYTF_23040</name>
</gene>
<reference evidence="8 9" key="1">
    <citation type="submission" date="2024-10" db="EMBL/GenBank/DDBJ databases">
        <title>The Natural Products Discovery Center: Release of the First 8490 Sequenced Strains for Exploring Actinobacteria Biosynthetic Diversity.</title>
        <authorList>
            <person name="Kalkreuter E."/>
            <person name="Kautsar S.A."/>
            <person name="Yang D."/>
            <person name="Bader C.D."/>
            <person name="Teijaro C.N."/>
            <person name="Fluegel L."/>
            <person name="Davis C.M."/>
            <person name="Simpson J.R."/>
            <person name="Lauterbach L."/>
            <person name="Steele A.D."/>
            <person name="Gui C."/>
            <person name="Meng S."/>
            <person name="Li G."/>
            <person name="Viehrig K."/>
            <person name="Ye F."/>
            <person name="Su P."/>
            <person name="Kiefer A.F."/>
            <person name="Nichols A."/>
            <person name="Cepeda A.J."/>
            <person name="Yan W."/>
            <person name="Fan B."/>
            <person name="Jiang Y."/>
            <person name="Adhikari A."/>
            <person name="Zheng C.-J."/>
            <person name="Schuster L."/>
            <person name="Cowan T.M."/>
            <person name="Smanski M.J."/>
            <person name="Chevrette M.G."/>
            <person name="De Carvalho L.P.S."/>
            <person name="Shen B."/>
        </authorList>
    </citation>
    <scope>NUCLEOTIDE SEQUENCE [LARGE SCALE GENOMIC DNA]</scope>
    <source>
        <strain evidence="8 9">NPDC004045</strain>
    </source>
</reference>
<feature type="transmembrane region" description="Helical" evidence="6">
    <location>
        <begin position="366"/>
        <end position="388"/>
    </location>
</feature>
<dbReference type="Gene3D" id="1.20.1250.20">
    <property type="entry name" value="MFS general substrate transporter like domains"/>
    <property type="match status" value="1"/>
</dbReference>
<keyword evidence="9" id="KW-1185">Reference proteome</keyword>
<feature type="transmembrane region" description="Helical" evidence="6">
    <location>
        <begin position="176"/>
        <end position="194"/>
    </location>
</feature>
<organism evidence="8 9">
    <name type="scientific">Nocardia thailandica</name>
    <dbReference type="NCBI Taxonomy" id="257275"/>
    <lineage>
        <taxon>Bacteria</taxon>
        <taxon>Bacillati</taxon>
        <taxon>Actinomycetota</taxon>
        <taxon>Actinomycetes</taxon>
        <taxon>Mycobacteriales</taxon>
        <taxon>Nocardiaceae</taxon>
        <taxon>Nocardia</taxon>
    </lineage>
</organism>
<keyword evidence="3 6" id="KW-0812">Transmembrane</keyword>
<evidence type="ECO:0000259" key="7">
    <source>
        <dbReference type="PROSITE" id="PS50850"/>
    </source>
</evidence>
<comment type="caution">
    <text evidence="8">The sequence shown here is derived from an EMBL/GenBank/DDBJ whole genome shotgun (WGS) entry which is preliminary data.</text>
</comment>
<dbReference type="InterPro" id="IPR011701">
    <property type="entry name" value="MFS"/>
</dbReference>
<dbReference type="Gene3D" id="1.20.1720.10">
    <property type="entry name" value="Multidrug resistance protein D"/>
    <property type="match status" value="1"/>
</dbReference>
<keyword evidence="4 6" id="KW-1133">Transmembrane helix</keyword>
<evidence type="ECO:0000256" key="2">
    <source>
        <dbReference type="ARBA" id="ARBA00022448"/>
    </source>
</evidence>
<sequence length="462" mass="46687">MTETLPAVPALSARRRWTVLAICASALFLVGLDTTIVAVGLDEIGRGVGADMRRAAWVVDAYTVTFASALITAGAAADRLGRRRVFQAGLIVFAVSSAACATAPSLGFLVAARVAQGVGASMLTPVALAIVVAAMPDPRERARAIGVWGAMFGLSMAAGPVTGGAVIALFGWRAVFWVNVPAVVVAIVLVRALVPESRGQRSRQMDLPGQVLLVTVLWTVTALLLEGPRLGWTAPPVIAGYPALVVLTIAFARVELRSPQPLIDPRLFLVPRFAGAIAGAVAVFVAFSTTLLLTTLLRQRAQGWTPLAAGAATLPMALGAMVCAPVSGYLVGRVGARLPLLLAGGCLVLGGALLLGSSGADTSLLAAAYLAVGIGVGFANAPITDTAVAGLRPERAGVAGGTASTARQLGTAVGVALAAALVAGVPAERLAAAATPGWLVVAGCGVLLLWVGWGARSVSAGR</sequence>
<dbReference type="InterPro" id="IPR005829">
    <property type="entry name" value="Sugar_transporter_CS"/>
</dbReference>
<feature type="transmembrane region" description="Helical" evidence="6">
    <location>
        <begin position="206"/>
        <end position="225"/>
    </location>
</feature>
<keyword evidence="2" id="KW-0813">Transport</keyword>
<feature type="transmembrane region" description="Helical" evidence="6">
    <location>
        <begin position="147"/>
        <end position="170"/>
    </location>
</feature>
<dbReference type="SUPFAM" id="SSF103473">
    <property type="entry name" value="MFS general substrate transporter"/>
    <property type="match status" value="1"/>
</dbReference>
<feature type="transmembrane region" description="Helical" evidence="6">
    <location>
        <begin position="338"/>
        <end position="360"/>
    </location>
</feature>
<evidence type="ECO:0000256" key="6">
    <source>
        <dbReference type="SAM" id="Phobius"/>
    </source>
</evidence>
<evidence type="ECO:0000256" key="5">
    <source>
        <dbReference type="ARBA" id="ARBA00023136"/>
    </source>
</evidence>
<dbReference type="InterPro" id="IPR036259">
    <property type="entry name" value="MFS_trans_sf"/>
</dbReference>
<feature type="transmembrane region" description="Helical" evidence="6">
    <location>
        <begin position="117"/>
        <end position="135"/>
    </location>
</feature>
<proteinExistence type="predicted"/>
<evidence type="ECO:0000313" key="9">
    <source>
        <dbReference type="Proteomes" id="UP001601444"/>
    </source>
</evidence>
<dbReference type="CDD" id="cd17321">
    <property type="entry name" value="MFS_MMR_MDR_like"/>
    <property type="match status" value="1"/>
</dbReference>
<feature type="transmembrane region" description="Helical" evidence="6">
    <location>
        <begin position="433"/>
        <end position="453"/>
    </location>
</feature>
<dbReference type="PANTHER" id="PTHR42718:SF9">
    <property type="entry name" value="MAJOR FACILITATOR SUPERFAMILY MULTIDRUG TRANSPORTER MFSC"/>
    <property type="match status" value="1"/>
</dbReference>
<dbReference type="EMBL" id="JBIAMX010000016">
    <property type="protein sequence ID" value="MFF0545717.1"/>
    <property type="molecule type" value="Genomic_DNA"/>
</dbReference>
<dbReference type="Pfam" id="PF07690">
    <property type="entry name" value="MFS_1"/>
    <property type="match status" value="1"/>
</dbReference>
<feature type="transmembrane region" description="Helical" evidence="6">
    <location>
        <begin position="54"/>
        <end position="76"/>
    </location>
</feature>
<feature type="transmembrane region" description="Helical" evidence="6">
    <location>
        <begin position="309"/>
        <end position="331"/>
    </location>
</feature>
<name>A0ABW6PTU5_9NOCA</name>
<dbReference type="PROSITE" id="PS00216">
    <property type="entry name" value="SUGAR_TRANSPORT_1"/>
    <property type="match status" value="1"/>
</dbReference>
<protein>
    <submittedName>
        <fullName evidence="8">MFS transporter</fullName>
    </submittedName>
</protein>
<dbReference type="PANTHER" id="PTHR42718">
    <property type="entry name" value="MAJOR FACILITATOR SUPERFAMILY MULTIDRUG TRANSPORTER MFSC"/>
    <property type="match status" value="1"/>
</dbReference>
<evidence type="ECO:0000256" key="3">
    <source>
        <dbReference type="ARBA" id="ARBA00022692"/>
    </source>
</evidence>
<dbReference type="InterPro" id="IPR020846">
    <property type="entry name" value="MFS_dom"/>
</dbReference>